<comment type="similarity">
    <text evidence="1">Belongs to the formin homology family. Diaphanous subfamily.</text>
</comment>
<evidence type="ECO:0000259" key="6">
    <source>
        <dbReference type="PROSITE" id="PS51444"/>
    </source>
</evidence>
<dbReference type="PROSITE" id="PS51444">
    <property type="entry name" value="FH2"/>
    <property type="match status" value="1"/>
</dbReference>
<feature type="region of interest" description="Disordered" evidence="4">
    <location>
        <begin position="505"/>
        <end position="567"/>
    </location>
</feature>
<dbReference type="PROSITE" id="PS51232">
    <property type="entry name" value="GBD_FH3"/>
    <property type="match status" value="1"/>
</dbReference>
<dbReference type="Gene3D" id="1.25.10.10">
    <property type="entry name" value="Leucine-rich Repeat Variant"/>
    <property type="match status" value="1"/>
</dbReference>
<organism evidence="7 8">
    <name type="scientific">Cairina moschata</name>
    <name type="common">Muscovy duck</name>
    <dbReference type="NCBI Taxonomy" id="8855"/>
    <lineage>
        <taxon>Eukaryota</taxon>
        <taxon>Metazoa</taxon>
        <taxon>Chordata</taxon>
        <taxon>Craniata</taxon>
        <taxon>Vertebrata</taxon>
        <taxon>Euteleostomi</taxon>
        <taxon>Archelosauria</taxon>
        <taxon>Archosauria</taxon>
        <taxon>Dinosauria</taxon>
        <taxon>Saurischia</taxon>
        <taxon>Theropoda</taxon>
        <taxon>Coelurosauria</taxon>
        <taxon>Aves</taxon>
        <taxon>Neognathae</taxon>
        <taxon>Galloanserae</taxon>
        <taxon>Anseriformes</taxon>
        <taxon>Anatidae</taxon>
        <taxon>Anatinae</taxon>
        <taxon>Cairina</taxon>
    </lineage>
</organism>
<dbReference type="Pfam" id="PF06371">
    <property type="entry name" value="Drf_GBD"/>
    <property type="match status" value="1"/>
</dbReference>
<reference evidence="7" key="3">
    <citation type="submission" date="2025-09" db="UniProtKB">
        <authorList>
            <consortium name="Ensembl"/>
        </authorList>
    </citation>
    <scope>IDENTIFICATION</scope>
</reference>
<dbReference type="Gene3D" id="6.10.30.30">
    <property type="match status" value="1"/>
</dbReference>
<keyword evidence="2 3" id="KW-0175">Coiled coil</keyword>
<feature type="compositionally biased region" description="Pro residues" evidence="4">
    <location>
        <begin position="522"/>
        <end position="548"/>
    </location>
</feature>
<dbReference type="SUPFAM" id="SSF48371">
    <property type="entry name" value="ARM repeat"/>
    <property type="match status" value="1"/>
</dbReference>
<feature type="coiled-coil region" evidence="3">
    <location>
        <begin position="467"/>
        <end position="494"/>
    </location>
</feature>
<reference evidence="7" key="2">
    <citation type="submission" date="2025-08" db="UniProtKB">
        <authorList>
            <consortium name="Ensembl"/>
        </authorList>
    </citation>
    <scope>IDENTIFICATION</scope>
</reference>
<dbReference type="AlphaFoldDB" id="A0A8C3CWK0"/>
<proteinExistence type="inferred from homology"/>
<dbReference type="InterPro" id="IPR044933">
    <property type="entry name" value="DIA_GBD_sf"/>
</dbReference>
<dbReference type="GO" id="GO:0005884">
    <property type="term" value="C:actin filament"/>
    <property type="evidence" value="ECO:0007669"/>
    <property type="project" value="TreeGrafter"/>
</dbReference>
<dbReference type="InterPro" id="IPR011989">
    <property type="entry name" value="ARM-like"/>
</dbReference>
<feature type="domain" description="GBD/FH3" evidence="5">
    <location>
        <begin position="69"/>
        <end position="420"/>
    </location>
</feature>
<accession>A0A8C3CWK0</accession>
<dbReference type="InterPro" id="IPR015425">
    <property type="entry name" value="FH2_Formin"/>
</dbReference>
<dbReference type="PANTHER" id="PTHR45691">
    <property type="entry name" value="PROTEIN DIAPHANOUS"/>
    <property type="match status" value="1"/>
</dbReference>
<dbReference type="Proteomes" id="UP000694556">
    <property type="component" value="Chromosome 1"/>
</dbReference>
<name>A0A8C3CWK0_CAIMO</name>
<evidence type="ECO:0000259" key="5">
    <source>
        <dbReference type="PROSITE" id="PS51232"/>
    </source>
</evidence>
<evidence type="ECO:0000313" key="7">
    <source>
        <dbReference type="Ensembl" id="ENSCMMP00000025218.1"/>
    </source>
</evidence>
<feature type="compositionally biased region" description="Pro residues" evidence="4">
    <location>
        <begin position="558"/>
        <end position="567"/>
    </location>
</feature>
<evidence type="ECO:0000256" key="4">
    <source>
        <dbReference type="SAM" id="MobiDB-lite"/>
    </source>
</evidence>
<reference evidence="7" key="1">
    <citation type="submission" date="2018-09" db="EMBL/GenBank/DDBJ databases">
        <title>Common duck and Muscovy duck high density SNP chip.</title>
        <authorList>
            <person name="Vignal A."/>
            <person name="Thebault N."/>
            <person name="Warren W.C."/>
        </authorList>
    </citation>
    <scope>NUCLEOTIDE SEQUENCE [LARGE SCALE GENOMIC DNA]</scope>
</reference>
<dbReference type="Gene3D" id="1.10.238.150">
    <property type="entry name" value="Formin, FH3 diaphanous domain"/>
    <property type="match status" value="1"/>
</dbReference>
<dbReference type="InterPro" id="IPR014768">
    <property type="entry name" value="GBD/FH3_dom"/>
</dbReference>
<dbReference type="Ensembl" id="ENSCMMT00000027574.1">
    <property type="protein sequence ID" value="ENSCMMP00000025218.1"/>
    <property type="gene ID" value="ENSCMMG00000015418.1"/>
</dbReference>
<keyword evidence="8" id="KW-1185">Reference proteome</keyword>
<dbReference type="PANTHER" id="PTHR45691:SF9">
    <property type="entry name" value="PROTEIN DIAPHANOUS HOMOLOG 3"/>
    <property type="match status" value="1"/>
</dbReference>
<dbReference type="GO" id="GO:0030041">
    <property type="term" value="P:actin filament polymerization"/>
    <property type="evidence" value="ECO:0007669"/>
    <property type="project" value="TreeGrafter"/>
</dbReference>
<feature type="domain" description="FH2" evidence="6">
    <location>
        <begin position="587"/>
        <end position="658"/>
    </location>
</feature>
<dbReference type="SMART" id="SM01139">
    <property type="entry name" value="Drf_FH3"/>
    <property type="match status" value="1"/>
</dbReference>
<evidence type="ECO:0000256" key="2">
    <source>
        <dbReference type="ARBA" id="ARBA00023054"/>
    </source>
</evidence>
<dbReference type="Gene3D" id="1.10.20.40">
    <property type="entry name" value="Formin, diaphanous GTPase-binding domain"/>
    <property type="match status" value="1"/>
</dbReference>
<dbReference type="SUPFAM" id="SSF101447">
    <property type="entry name" value="Formin homology 2 domain (FH2 domain)"/>
    <property type="match status" value="1"/>
</dbReference>
<evidence type="ECO:0000256" key="1">
    <source>
        <dbReference type="ARBA" id="ARBA00008214"/>
    </source>
</evidence>
<sequence length="658" mass="75067">MLKFQEYSLGLPRMGTLSNIVYPFCFQLDRFASIRIPGSKKERPPLPHMKQSHSTDWSSTATDVEDFVPKPLSEREIIALFEKMMEDMNLNEDKKVPLREKDFNTKKEMVMQYLSTASKSGSLKNRRKISPQEFMQELKSGSTDERLVTCLESLRVSLTSNPVSWVENFGREGLGLLLDILERLVEIKHQDKIVKRSQHKVIQCLRAFMNNKYGLERILGEERSLLLLIKAIDPKQTSMMTDIVKLLSAMCIVGEESILEKILEAITAAAEEKSVDRFSPIVEGLQDNSVQLQVACMQLINALVTSPDDLDFRLHIRNEFMRSGLKEILPQLKCIKNEALDIQLKVFNEHKEEDMIEFSHLNDVYNMVWNTVKDTSAEGYFLSILQHLLLIRNDYFIRPQYFKIIEECVSQIVLHRSGTDPDFTYRKRLDVNFSHLVDICVDKARLEECEERASELSRKFEKDFVVHQETQALLQKKEERINELEAELQAFKLQYGSLPPGCLPSTRGDASVVPADATGPHQLPPPPPPLPSNGAIPPPPPPPPPPPFLNALGIPPALGAPPPPPLPGLLGAQRSPPSCTLPFGLKPKKEFRPEVTMKRLNWSKIRPQEMTESCFWVKVEEDKYENADMLCKLELTFCCQQRGKFLNTILSEYLNKIL</sequence>
<evidence type="ECO:0000313" key="8">
    <source>
        <dbReference type="Proteomes" id="UP000694556"/>
    </source>
</evidence>
<dbReference type="GO" id="GO:0003779">
    <property type="term" value="F:actin binding"/>
    <property type="evidence" value="ECO:0007669"/>
    <property type="project" value="InterPro"/>
</dbReference>
<dbReference type="InterPro" id="IPR010473">
    <property type="entry name" value="GTPase-bd"/>
</dbReference>
<dbReference type="InterPro" id="IPR016024">
    <property type="entry name" value="ARM-type_fold"/>
</dbReference>
<dbReference type="FunFam" id="1.10.238.150:FF:000002">
    <property type="entry name" value="protein diaphanous homolog 2 isoform X2"/>
    <property type="match status" value="1"/>
</dbReference>
<dbReference type="InterPro" id="IPR051412">
    <property type="entry name" value="Formin_Homology_Diaphanous_sf"/>
</dbReference>
<dbReference type="InterPro" id="IPR010472">
    <property type="entry name" value="FH3_dom"/>
</dbReference>
<dbReference type="GO" id="GO:0031267">
    <property type="term" value="F:small GTPase binding"/>
    <property type="evidence" value="ECO:0007669"/>
    <property type="project" value="InterPro"/>
</dbReference>
<protein>
    <submittedName>
        <fullName evidence="7">Diaphanous related formin 3</fullName>
    </submittedName>
</protein>
<dbReference type="SMART" id="SM01140">
    <property type="entry name" value="Drf_GBD"/>
    <property type="match status" value="1"/>
</dbReference>
<dbReference type="Pfam" id="PF06367">
    <property type="entry name" value="Drf_FH3"/>
    <property type="match status" value="1"/>
</dbReference>
<evidence type="ECO:0000256" key="3">
    <source>
        <dbReference type="SAM" id="Coils"/>
    </source>
</evidence>